<dbReference type="InterPro" id="IPR050297">
    <property type="entry name" value="LipidA_mod_glycosyltrf_83"/>
</dbReference>
<evidence type="ECO:0000256" key="3">
    <source>
        <dbReference type="ARBA" id="ARBA00022676"/>
    </source>
</evidence>
<organism evidence="10 11">
    <name type="scientific">Leptolyngbya cf. ectocarpi LEGE 11479</name>
    <dbReference type="NCBI Taxonomy" id="1828722"/>
    <lineage>
        <taxon>Bacteria</taxon>
        <taxon>Bacillati</taxon>
        <taxon>Cyanobacteriota</taxon>
        <taxon>Cyanophyceae</taxon>
        <taxon>Leptolyngbyales</taxon>
        <taxon>Leptolyngbyaceae</taxon>
        <taxon>Leptolyngbya group</taxon>
        <taxon>Leptolyngbya</taxon>
    </lineage>
</organism>
<feature type="transmembrane region" description="Helical" evidence="8">
    <location>
        <begin position="233"/>
        <end position="252"/>
    </location>
</feature>
<comment type="subcellular location">
    <subcellularLocation>
        <location evidence="1">Cell membrane</location>
        <topology evidence="1">Multi-pass membrane protein</topology>
    </subcellularLocation>
</comment>
<dbReference type="GO" id="GO:0005886">
    <property type="term" value="C:plasma membrane"/>
    <property type="evidence" value="ECO:0007669"/>
    <property type="project" value="UniProtKB-SubCell"/>
</dbReference>
<reference evidence="10" key="1">
    <citation type="submission" date="2020-10" db="EMBL/GenBank/DDBJ databases">
        <authorList>
            <person name="Castelo-Branco R."/>
            <person name="Eusebio N."/>
            <person name="Adriana R."/>
            <person name="Vieira A."/>
            <person name="Brugerolle De Fraissinette N."/>
            <person name="Rezende De Castro R."/>
            <person name="Schneider M.P."/>
            <person name="Vasconcelos V."/>
            <person name="Leao P.N."/>
        </authorList>
    </citation>
    <scope>NUCLEOTIDE SEQUENCE</scope>
    <source>
        <strain evidence="10">LEGE 11479</strain>
    </source>
</reference>
<dbReference type="GO" id="GO:0009103">
    <property type="term" value="P:lipopolysaccharide biosynthetic process"/>
    <property type="evidence" value="ECO:0007669"/>
    <property type="project" value="UniProtKB-ARBA"/>
</dbReference>
<keyword evidence="3" id="KW-0328">Glycosyltransferase</keyword>
<feature type="transmembrane region" description="Helical" evidence="8">
    <location>
        <begin position="291"/>
        <end position="311"/>
    </location>
</feature>
<feature type="transmembrane region" description="Helical" evidence="8">
    <location>
        <begin position="264"/>
        <end position="285"/>
    </location>
</feature>
<keyword evidence="7 8" id="KW-0472">Membrane</keyword>
<evidence type="ECO:0000259" key="9">
    <source>
        <dbReference type="Pfam" id="PF13231"/>
    </source>
</evidence>
<keyword evidence="11" id="KW-1185">Reference proteome</keyword>
<dbReference type="GO" id="GO:0016763">
    <property type="term" value="F:pentosyltransferase activity"/>
    <property type="evidence" value="ECO:0007669"/>
    <property type="project" value="TreeGrafter"/>
</dbReference>
<accession>A0A928X0X8</accession>
<name>A0A928X0X8_LEPEC</name>
<evidence type="ECO:0000256" key="7">
    <source>
        <dbReference type="ARBA" id="ARBA00023136"/>
    </source>
</evidence>
<feature type="domain" description="Glycosyltransferase RgtA/B/C/D-like" evidence="9">
    <location>
        <begin position="91"/>
        <end position="250"/>
    </location>
</feature>
<feature type="transmembrane region" description="Helical" evidence="8">
    <location>
        <begin position="353"/>
        <end position="373"/>
    </location>
</feature>
<sequence>MKFLERWKIALVIVIVLGMFFRFFNIEKKVYWHDETINASRVAGYSITEIRDDLPKDTPFSVGLLSKYQYPSADKSAVDMIKLLAQVEPQNPPLYYLLSRLWLSVSGHSIAAARLLSALISLLVIPAVYGLARQLAGPPLFGLLAAAMVAISPFHILYAQESRPFSLWTLTILLSSLFLLRALKRQTWRDWFGYGVTTIAGLYTFPFTLFVIFSHGLYVIVNPSFRKTVHLTRFALTIALSLLCFSPWLWAIHSNIDRMSTWRYADTSVVSLAKTWVGNICRLFFDINLDASSPMLFVLVPALGALALVFYSAYRLLRHAPRSTYSFILFLSVVTASALILPDLISGGRRSSVSRYFIPTYLGLQLTVAYAIARGLAIKQKMSSAGWSVVLMTVLGAGIVSNVASANAQTWWTKPLSLDNFAIVQAISSAPNPLLITDKVQWQTLELSHYLSADTQLLIAVDTPLEQLETFDTTTLTTFLLYPSDPLLEYYDTSEQYQVRKLDRLEHHPIFLLEPQ</sequence>
<dbReference type="AlphaFoldDB" id="A0A928X0X8"/>
<feature type="transmembrane region" description="Helical" evidence="8">
    <location>
        <begin position="323"/>
        <end position="341"/>
    </location>
</feature>
<dbReference type="InterPro" id="IPR038731">
    <property type="entry name" value="RgtA/B/C-like"/>
</dbReference>
<feature type="transmembrane region" description="Helical" evidence="8">
    <location>
        <begin position="195"/>
        <end position="221"/>
    </location>
</feature>
<comment type="caution">
    <text evidence="10">The sequence shown here is derived from an EMBL/GenBank/DDBJ whole genome shotgun (WGS) entry which is preliminary data.</text>
</comment>
<evidence type="ECO:0000313" key="10">
    <source>
        <dbReference type="EMBL" id="MBE9065900.1"/>
    </source>
</evidence>
<feature type="transmembrane region" description="Helical" evidence="8">
    <location>
        <begin position="140"/>
        <end position="159"/>
    </location>
</feature>
<keyword evidence="2" id="KW-1003">Cell membrane</keyword>
<dbReference type="Pfam" id="PF13231">
    <property type="entry name" value="PMT_2"/>
    <property type="match status" value="1"/>
</dbReference>
<evidence type="ECO:0000313" key="11">
    <source>
        <dbReference type="Proteomes" id="UP000615026"/>
    </source>
</evidence>
<evidence type="ECO:0000256" key="5">
    <source>
        <dbReference type="ARBA" id="ARBA00022692"/>
    </source>
</evidence>
<dbReference type="PANTHER" id="PTHR33908:SF11">
    <property type="entry name" value="MEMBRANE PROTEIN"/>
    <property type="match status" value="1"/>
</dbReference>
<keyword evidence="4" id="KW-0808">Transferase</keyword>
<evidence type="ECO:0000256" key="1">
    <source>
        <dbReference type="ARBA" id="ARBA00004651"/>
    </source>
</evidence>
<evidence type="ECO:0000256" key="2">
    <source>
        <dbReference type="ARBA" id="ARBA00022475"/>
    </source>
</evidence>
<protein>
    <submittedName>
        <fullName evidence="10">Glycosyltransferase family 39 protein</fullName>
    </submittedName>
</protein>
<dbReference type="Proteomes" id="UP000615026">
    <property type="component" value="Unassembled WGS sequence"/>
</dbReference>
<evidence type="ECO:0000256" key="8">
    <source>
        <dbReference type="SAM" id="Phobius"/>
    </source>
</evidence>
<evidence type="ECO:0000256" key="4">
    <source>
        <dbReference type="ARBA" id="ARBA00022679"/>
    </source>
</evidence>
<evidence type="ECO:0000256" key="6">
    <source>
        <dbReference type="ARBA" id="ARBA00022989"/>
    </source>
</evidence>
<keyword evidence="6 8" id="KW-1133">Transmembrane helix</keyword>
<feature type="transmembrane region" description="Helical" evidence="8">
    <location>
        <begin position="385"/>
        <end position="404"/>
    </location>
</feature>
<gene>
    <name evidence="10" type="ORF">IQ260_04465</name>
</gene>
<dbReference type="EMBL" id="JADEXP010000022">
    <property type="protein sequence ID" value="MBE9065900.1"/>
    <property type="molecule type" value="Genomic_DNA"/>
</dbReference>
<dbReference type="PANTHER" id="PTHR33908">
    <property type="entry name" value="MANNOSYLTRANSFERASE YKCB-RELATED"/>
    <property type="match status" value="1"/>
</dbReference>
<feature type="transmembrane region" description="Helical" evidence="8">
    <location>
        <begin position="7"/>
        <end position="24"/>
    </location>
</feature>
<dbReference type="RefSeq" id="WP_193991262.1">
    <property type="nucleotide sequence ID" value="NZ_JADEXP010000022.1"/>
</dbReference>
<keyword evidence="5 8" id="KW-0812">Transmembrane</keyword>
<proteinExistence type="predicted"/>
<feature type="transmembrane region" description="Helical" evidence="8">
    <location>
        <begin position="101"/>
        <end position="128"/>
    </location>
</feature>
<feature type="transmembrane region" description="Helical" evidence="8">
    <location>
        <begin position="165"/>
        <end position="183"/>
    </location>
</feature>